<dbReference type="NCBIfam" id="TIGR00738">
    <property type="entry name" value="rrf2_super"/>
    <property type="match status" value="1"/>
</dbReference>
<organism evidence="1 2">
    <name type="scientific">Candidatus Nitronereus thalassa</name>
    <dbReference type="NCBI Taxonomy" id="3020898"/>
    <lineage>
        <taxon>Bacteria</taxon>
        <taxon>Pseudomonadati</taxon>
        <taxon>Nitrospirota</taxon>
        <taxon>Nitrospiria</taxon>
        <taxon>Nitrospirales</taxon>
        <taxon>Nitrospiraceae</taxon>
        <taxon>Candidatus Nitronereus</taxon>
    </lineage>
</organism>
<dbReference type="InterPro" id="IPR036388">
    <property type="entry name" value="WH-like_DNA-bd_sf"/>
</dbReference>
<protein>
    <submittedName>
        <fullName evidence="1">Rrf2 family transcriptional regulator</fullName>
    </submittedName>
</protein>
<dbReference type="RefSeq" id="WP_313832533.1">
    <property type="nucleotide sequence ID" value="NZ_JAQOUE010000001.1"/>
</dbReference>
<dbReference type="Proteomes" id="UP001250932">
    <property type="component" value="Unassembled WGS sequence"/>
</dbReference>
<dbReference type="Gene3D" id="1.10.10.10">
    <property type="entry name" value="Winged helix-like DNA-binding domain superfamily/Winged helix DNA-binding domain"/>
    <property type="match status" value="1"/>
</dbReference>
<dbReference type="PROSITE" id="PS51197">
    <property type="entry name" value="HTH_RRF2_2"/>
    <property type="match status" value="1"/>
</dbReference>
<sequence>MLKFSKKADYALLALQYMASVQGGGEVQPRVVNTKEIAEEHFMPVELLAKVLQTLARQQIIESHHNGPKGGYVLGREAKDITIAQVLEAIEGPLGITDCYHEKDQSSCDQMDRCNIRTPLLKIQESIYALLNGMSIEDMLLDESPLIIVESLKPQGVNS</sequence>
<dbReference type="PANTHER" id="PTHR33221:SF15">
    <property type="entry name" value="HTH-TYPE TRANSCRIPTIONAL REGULATOR YWGB-RELATED"/>
    <property type="match status" value="1"/>
</dbReference>
<dbReference type="EMBL" id="JAQOUE010000001">
    <property type="protein sequence ID" value="MDT7042169.1"/>
    <property type="molecule type" value="Genomic_DNA"/>
</dbReference>
<reference evidence="1 2" key="1">
    <citation type="journal article" date="2023" name="ISME J.">
        <title>Cultivation and genomic characterization of novel and ubiquitous marine nitrite-oxidizing bacteria from the Nitrospirales.</title>
        <authorList>
            <person name="Mueller A.J."/>
            <person name="Daebeler A."/>
            <person name="Herbold C.W."/>
            <person name="Kirkegaard R.H."/>
            <person name="Daims H."/>
        </authorList>
    </citation>
    <scope>NUCLEOTIDE SEQUENCE [LARGE SCALE GENOMIC DNA]</scope>
    <source>
        <strain evidence="1 2">EB</strain>
    </source>
</reference>
<accession>A0ABU3K6V8</accession>
<comment type="caution">
    <text evidence="1">The sequence shown here is derived from an EMBL/GenBank/DDBJ whole genome shotgun (WGS) entry which is preliminary data.</text>
</comment>
<proteinExistence type="predicted"/>
<keyword evidence="2" id="KW-1185">Reference proteome</keyword>
<dbReference type="SUPFAM" id="SSF46785">
    <property type="entry name" value="Winged helix' DNA-binding domain"/>
    <property type="match status" value="1"/>
</dbReference>
<name>A0ABU3K6V8_9BACT</name>
<evidence type="ECO:0000313" key="1">
    <source>
        <dbReference type="EMBL" id="MDT7042169.1"/>
    </source>
</evidence>
<dbReference type="InterPro" id="IPR000944">
    <property type="entry name" value="Tscrpt_reg_Rrf2"/>
</dbReference>
<evidence type="ECO:0000313" key="2">
    <source>
        <dbReference type="Proteomes" id="UP001250932"/>
    </source>
</evidence>
<dbReference type="Pfam" id="PF02082">
    <property type="entry name" value="Rrf2"/>
    <property type="match status" value="1"/>
</dbReference>
<dbReference type="PANTHER" id="PTHR33221">
    <property type="entry name" value="WINGED HELIX-TURN-HELIX TRANSCRIPTIONAL REGULATOR, RRF2 FAMILY"/>
    <property type="match status" value="1"/>
</dbReference>
<gene>
    <name evidence="1" type="ORF">PPG34_07370</name>
</gene>
<dbReference type="InterPro" id="IPR036390">
    <property type="entry name" value="WH_DNA-bd_sf"/>
</dbReference>